<feature type="region of interest" description="Disordered" evidence="1">
    <location>
        <begin position="355"/>
        <end position="376"/>
    </location>
</feature>
<feature type="region of interest" description="Disordered" evidence="1">
    <location>
        <begin position="67"/>
        <end position="110"/>
    </location>
</feature>
<proteinExistence type="predicted"/>
<dbReference type="Proteomes" id="UP000325313">
    <property type="component" value="Unassembled WGS sequence"/>
</dbReference>
<evidence type="ECO:0008006" key="4">
    <source>
        <dbReference type="Google" id="ProtNLM"/>
    </source>
</evidence>
<sequence>MIVEKFGIQNKICEIVTDNASNNQTMIEEIKKFKWTRFKGEAHWIQCFAHILNLIVQVIMRPFGRHQKNQATAEHEHKSDDEESDTDQQIQSFQAGTSDSDNEDDQCDTNNSMLAGELIEEDKIKLETKDVNELSDEEETDQYTTLSCKQTLGKFRAIARKLNKLPNLKALFVEICQETNCLKPHNIEHDVRTLWNSTLMQLEGILRCSKAILEWQKDKRHGLFRHHQINQGDLDLARSLADVLQPFYEITLQVSIRGGAQIAGVVVFIDQITHHLSTVIHDKREEYPAALRNAFRAGIQLKNKYYTLTNCSPLYRVAMVLHLSFKDEYFKLSKWKPEWIDESIRLTRQMWETTYKPTPHPTKDREPSTCPKQPQTGLLARLSGASEARPGSASTDPLSMWLAGGLHLTNEGLPLNPLKWWLKKGRGGKTHGGLLQMALDVLSCLAII</sequence>
<protein>
    <recommendedName>
        <fullName evidence="4">DUF659 domain-containing protein</fullName>
    </recommendedName>
</protein>
<dbReference type="PANTHER" id="PTHR46169:SF15">
    <property type="entry name" value="INNER CENTROMERE PROTEIN A-LIKE ISOFORM X1-RELATED"/>
    <property type="match status" value="1"/>
</dbReference>
<reference evidence="2 3" key="1">
    <citation type="submission" date="2019-05" db="EMBL/GenBank/DDBJ databases">
        <title>Emergence of the Ug99 lineage of the wheat stem rust pathogen through somatic hybridization.</title>
        <authorList>
            <person name="Li F."/>
            <person name="Upadhyaya N.M."/>
            <person name="Sperschneider J."/>
            <person name="Matny O."/>
            <person name="Nguyen-Phuc H."/>
            <person name="Mago R."/>
            <person name="Raley C."/>
            <person name="Miller M.E."/>
            <person name="Silverstein K.A.T."/>
            <person name="Henningsen E."/>
            <person name="Hirsch C.D."/>
            <person name="Visser B."/>
            <person name="Pretorius Z.A."/>
            <person name="Steffenson B.J."/>
            <person name="Schwessinger B."/>
            <person name="Dodds P.N."/>
            <person name="Figueroa M."/>
        </authorList>
    </citation>
    <scope>NUCLEOTIDE SEQUENCE [LARGE SCALE GENOMIC DNA]</scope>
    <source>
        <strain evidence="2 3">Ug99</strain>
    </source>
</reference>
<dbReference type="GO" id="GO:0005634">
    <property type="term" value="C:nucleus"/>
    <property type="evidence" value="ECO:0007669"/>
    <property type="project" value="TreeGrafter"/>
</dbReference>
<dbReference type="GO" id="GO:0006357">
    <property type="term" value="P:regulation of transcription by RNA polymerase II"/>
    <property type="evidence" value="ECO:0007669"/>
    <property type="project" value="TreeGrafter"/>
</dbReference>
<organism evidence="2 3">
    <name type="scientific">Puccinia graminis f. sp. tritici</name>
    <dbReference type="NCBI Taxonomy" id="56615"/>
    <lineage>
        <taxon>Eukaryota</taxon>
        <taxon>Fungi</taxon>
        <taxon>Dikarya</taxon>
        <taxon>Basidiomycota</taxon>
        <taxon>Pucciniomycotina</taxon>
        <taxon>Pucciniomycetes</taxon>
        <taxon>Pucciniales</taxon>
        <taxon>Pucciniaceae</taxon>
        <taxon>Puccinia</taxon>
    </lineage>
</organism>
<dbReference type="InterPro" id="IPR052717">
    <property type="entry name" value="Vacuolar_transposase_reg"/>
</dbReference>
<dbReference type="SUPFAM" id="SSF53098">
    <property type="entry name" value="Ribonuclease H-like"/>
    <property type="match status" value="1"/>
</dbReference>
<feature type="compositionally biased region" description="Polar residues" evidence="1">
    <location>
        <begin position="88"/>
        <end position="99"/>
    </location>
</feature>
<dbReference type="AlphaFoldDB" id="A0A5B0RLW6"/>
<name>A0A5B0RLW6_PUCGR</name>
<evidence type="ECO:0000256" key="1">
    <source>
        <dbReference type="SAM" id="MobiDB-lite"/>
    </source>
</evidence>
<evidence type="ECO:0000313" key="2">
    <source>
        <dbReference type="EMBL" id="KAA1126906.1"/>
    </source>
</evidence>
<dbReference type="InterPro" id="IPR012337">
    <property type="entry name" value="RNaseH-like_sf"/>
</dbReference>
<gene>
    <name evidence="2" type="ORF">PGTUg99_030869</name>
</gene>
<dbReference type="EMBL" id="VDEP01000170">
    <property type="protein sequence ID" value="KAA1126906.1"/>
    <property type="molecule type" value="Genomic_DNA"/>
</dbReference>
<dbReference type="PANTHER" id="PTHR46169">
    <property type="entry name" value="DNA REPLICATION-RELATED ELEMENT FACTOR, ISOFORM A"/>
    <property type="match status" value="1"/>
</dbReference>
<comment type="caution">
    <text evidence="2">The sequence shown here is derived from an EMBL/GenBank/DDBJ whole genome shotgun (WGS) entry which is preliminary data.</text>
</comment>
<accession>A0A5B0RLW6</accession>
<evidence type="ECO:0000313" key="3">
    <source>
        <dbReference type="Proteomes" id="UP000325313"/>
    </source>
</evidence>